<name>A0ABP7MZQ8_9GAMM</name>
<keyword evidence="2" id="KW-1185">Reference proteome</keyword>
<sequence length="49" mass="4932">MGEAFEWVDFALQPPGMVVECLDAAGLDGCVPGHAAGEGAREAQGADAD</sequence>
<dbReference type="Proteomes" id="UP001501727">
    <property type="component" value="Unassembled WGS sequence"/>
</dbReference>
<reference evidence="2" key="1">
    <citation type="journal article" date="2019" name="Int. J. Syst. Evol. Microbiol.">
        <title>The Global Catalogue of Microorganisms (GCM) 10K type strain sequencing project: providing services to taxonomists for standard genome sequencing and annotation.</title>
        <authorList>
            <consortium name="The Broad Institute Genomics Platform"/>
            <consortium name="The Broad Institute Genome Sequencing Center for Infectious Disease"/>
            <person name="Wu L."/>
            <person name="Ma J."/>
        </authorList>
    </citation>
    <scope>NUCLEOTIDE SEQUENCE [LARGE SCALE GENOMIC DNA]</scope>
    <source>
        <strain evidence="2">JCM 16916</strain>
    </source>
</reference>
<dbReference type="EMBL" id="BAAAZU010000031">
    <property type="protein sequence ID" value="GAA3932505.1"/>
    <property type="molecule type" value="Genomic_DNA"/>
</dbReference>
<evidence type="ECO:0000313" key="2">
    <source>
        <dbReference type="Proteomes" id="UP001501727"/>
    </source>
</evidence>
<protein>
    <submittedName>
        <fullName evidence="1">Uncharacterized protein</fullName>
    </submittedName>
</protein>
<accession>A0ABP7MZQ8</accession>
<evidence type="ECO:0000313" key="1">
    <source>
        <dbReference type="EMBL" id="GAA3932505.1"/>
    </source>
</evidence>
<gene>
    <name evidence="1" type="ORF">GCM10022229_27660</name>
</gene>
<dbReference type="RefSeq" id="WP_344760612.1">
    <property type="nucleotide sequence ID" value="NZ_BAAAZU010000031.1"/>
</dbReference>
<organism evidence="1 2">
    <name type="scientific">Luteimonas lutimaris</name>
    <dbReference type="NCBI Taxonomy" id="698645"/>
    <lineage>
        <taxon>Bacteria</taxon>
        <taxon>Pseudomonadati</taxon>
        <taxon>Pseudomonadota</taxon>
        <taxon>Gammaproteobacteria</taxon>
        <taxon>Lysobacterales</taxon>
        <taxon>Lysobacteraceae</taxon>
        <taxon>Luteimonas</taxon>
    </lineage>
</organism>
<comment type="caution">
    <text evidence="1">The sequence shown here is derived from an EMBL/GenBank/DDBJ whole genome shotgun (WGS) entry which is preliminary data.</text>
</comment>
<proteinExistence type="predicted"/>